<evidence type="ECO:0000256" key="1">
    <source>
        <dbReference type="SAM" id="MobiDB-lite"/>
    </source>
</evidence>
<keyword evidence="4" id="KW-1185">Reference proteome</keyword>
<protein>
    <recommendedName>
        <fullName evidence="2">RiboL-PSP-HEPN domain-containing protein</fullName>
    </recommendedName>
</protein>
<proteinExistence type="predicted"/>
<evidence type="ECO:0000259" key="2">
    <source>
        <dbReference type="Pfam" id="PF18735"/>
    </source>
</evidence>
<dbReference type="InterPro" id="IPR041519">
    <property type="entry name" value="HEPN_RiboL-PSP"/>
</dbReference>
<dbReference type="Pfam" id="PF18735">
    <property type="entry name" value="HEPN_RiboL-PSP"/>
    <property type="match status" value="1"/>
</dbReference>
<evidence type="ECO:0000313" key="3">
    <source>
        <dbReference type="EMBL" id="MQY45954.1"/>
    </source>
</evidence>
<name>A0A6A8A5N3_9HYPH</name>
<evidence type="ECO:0000313" key="4">
    <source>
        <dbReference type="Proteomes" id="UP000435138"/>
    </source>
</evidence>
<sequence>MYNAYLSRTHEAIGALAKHIRTSDNLRTLVLDETPKKPNGASIQVIAPADAPSSVEWRIIDHCAAVTRIYAIYEQFAHEMIREHLSLLQGRMPFMDLPDAIKSSYRQGLAKILDKKDRARFADIDLSQLIGTYNSALGGLEYSLEPKAMLMQEQNLRLPELNRFMNACGIEGVQSWIENHRRVKEFFAAGDRLTGTAESQMAELIKFRNDAAHGTIDISDLLHLNVHLEFCDFISAVCEALAERVQLAGLFTLKPYKHATERGKVSESMKNGSVAIGLMLGRFAVGDTIYLCGDNYCLERRVSSLQLDSVPQESVDFTTATELGMLLDAPGKKNAIIYALEAATATVSSDPPLPDTHEEAVSASKPTIARSQRRYLRWQTNYR</sequence>
<gene>
    <name evidence="3" type="ORF">GAO09_07765</name>
</gene>
<dbReference type="Proteomes" id="UP000435138">
    <property type="component" value="Unassembled WGS sequence"/>
</dbReference>
<dbReference type="AlphaFoldDB" id="A0A6A8A5N3"/>
<organism evidence="3 4">
    <name type="scientific">Endobacterium cereale</name>
    <dbReference type="NCBI Taxonomy" id="2663029"/>
    <lineage>
        <taxon>Bacteria</taxon>
        <taxon>Pseudomonadati</taxon>
        <taxon>Pseudomonadota</taxon>
        <taxon>Alphaproteobacteria</taxon>
        <taxon>Hyphomicrobiales</taxon>
        <taxon>Rhizobiaceae</taxon>
        <taxon>Endobacterium</taxon>
    </lineage>
</organism>
<dbReference type="RefSeq" id="WP_153353463.1">
    <property type="nucleotide sequence ID" value="NZ_WIXI01000038.1"/>
</dbReference>
<feature type="region of interest" description="Disordered" evidence="1">
    <location>
        <begin position="347"/>
        <end position="366"/>
    </location>
</feature>
<feature type="domain" description="RiboL-PSP-HEPN" evidence="2">
    <location>
        <begin position="64"/>
        <end position="244"/>
    </location>
</feature>
<comment type="caution">
    <text evidence="3">The sequence shown here is derived from an EMBL/GenBank/DDBJ whole genome shotgun (WGS) entry which is preliminary data.</text>
</comment>
<dbReference type="EMBL" id="WIXI01000038">
    <property type="protein sequence ID" value="MQY45954.1"/>
    <property type="molecule type" value="Genomic_DNA"/>
</dbReference>
<reference evidence="3 4" key="1">
    <citation type="submission" date="2019-11" db="EMBL/GenBank/DDBJ databases">
        <title>Genome analysis of Rhizobacterium cereale a novel genus and species isolated from maize roots in North Spain.</title>
        <authorList>
            <person name="Menendez E."/>
            <person name="Flores-Felix J.D."/>
            <person name="Ramirez-Bahena M.-H."/>
            <person name="Igual J.M."/>
            <person name="Garcia-Fraile P."/>
            <person name="Peix A."/>
            <person name="Velazquez E."/>
        </authorList>
    </citation>
    <scope>NUCLEOTIDE SEQUENCE [LARGE SCALE GENOMIC DNA]</scope>
    <source>
        <strain evidence="3 4">RZME27</strain>
    </source>
</reference>
<accession>A0A6A8A5N3</accession>